<evidence type="ECO:0000313" key="2">
    <source>
        <dbReference type="WBParaSite" id="Pan_g22854.t1"/>
    </source>
</evidence>
<dbReference type="WBParaSite" id="Pan_g22854.t1">
    <property type="protein sequence ID" value="Pan_g22854.t1"/>
    <property type="gene ID" value="Pan_g22854"/>
</dbReference>
<dbReference type="Gene3D" id="3.30.40.10">
    <property type="entry name" value="Zinc/RING finger domain, C3HC4 (zinc finger)"/>
    <property type="match status" value="1"/>
</dbReference>
<reference evidence="1" key="1">
    <citation type="journal article" date="2013" name="Genetics">
        <title>The draft genome and transcriptome of Panagrellus redivivus are shaped by the harsh demands of a free-living lifestyle.</title>
        <authorList>
            <person name="Srinivasan J."/>
            <person name="Dillman A.R."/>
            <person name="Macchietto M.G."/>
            <person name="Heikkinen L."/>
            <person name="Lakso M."/>
            <person name="Fracchia K.M."/>
            <person name="Antoshechkin I."/>
            <person name="Mortazavi A."/>
            <person name="Wong G."/>
            <person name="Sternberg P.W."/>
        </authorList>
    </citation>
    <scope>NUCLEOTIDE SEQUENCE [LARGE SCALE GENOMIC DNA]</scope>
    <source>
        <strain evidence="1">MT8872</strain>
    </source>
</reference>
<dbReference type="PANTHER" id="PTHR31063:SF4">
    <property type="entry name" value="IBR DOMAIN-CONTAINING PROTEIN"/>
    <property type="match status" value="1"/>
</dbReference>
<name>A0A7E4VN27_PANRE</name>
<evidence type="ECO:0000313" key="1">
    <source>
        <dbReference type="Proteomes" id="UP000492821"/>
    </source>
</evidence>
<dbReference type="Proteomes" id="UP000492821">
    <property type="component" value="Unassembled WGS sequence"/>
</dbReference>
<protein>
    <submittedName>
        <fullName evidence="2">RING-type domain-containing protein</fullName>
    </submittedName>
</protein>
<dbReference type="InterPro" id="IPR013083">
    <property type="entry name" value="Znf_RING/FYVE/PHD"/>
</dbReference>
<proteinExistence type="predicted"/>
<organism evidence="1 2">
    <name type="scientific">Panagrellus redivivus</name>
    <name type="common">Microworm</name>
    <dbReference type="NCBI Taxonomy" id="6233"/>
    <lineage>
        <taxon>Eukaryota</taxon>
        <taxon>Metazoa</taxon>
        <taxon>Ecdysozoa</taxon>
        <taxon>Nematoda</taxon>
        <taxon>Chromadorea</taxon>
        <taxon>Rhabditida</taxon>
        <taxon>Tylenchina</taxon>
        <taxon>Panagrolaimomorpha</taxon>
        <taxon>Panagrolaimoidea</taxon>
        <taxon>Panagrolaimidae</taxon>
        <taxon>Panagrellus</taxon>
    </lineage>
</organism>
<dbReference type="PANTHER" id="PTHR31063">
    <property type="entry name" value="PROTEIN CBG08668"/>
    <property type="match status" value="1"/>
</dbReference>
<dbReference type="CDD" id="cd20335">
    <property type="entry name" value="BRcat_RBR"/>
    <property type="match status" value="1"/>
</dbReference>
<accession>A0A7E4VN27</accession>
<keyword evidence="1" id="KW-1185">Reference proteome</keyword>
<reference evidence="2" key="2">
    <citation type="submission" date="2020-10" db="UniProtKB">
        <authorList>
            <consortium name="WormBaseParasite"/>
        </authorList>
    </citation>
    <scope>IDENTIFICATION</scope>
</reference>
<sequence length="788" mass="89821">MDSLDEKPNRNKHVCGKGRRYTYNKLAYSQGRDHATFAKYIVNPNILSKKQHAKVLRDDENSQFAMNVPYSLNRKYRWEQISKADDLVSMDASVFPDKVKLDGCDAAYSINRATVIYGHCERNPDGSVQSTKNRGWALAPSHEYFYKLDTSKPSDDEKQKNPEVRYVTATVNPTECRYADKLFSRGDNCPAWRKGKLLPLSFDPDFWNDSDGDNEDEETEDTVDDMKAPSTFKLGDFITDKRRSKPNSSEASVESFEHVNAEDSDANVGITSRETSANETSLCKDTFFTEFEMDASQLGSSSTASFENLSQFNAPTNSTFRWLNSSKTSCAVDLSQTFHQAEANVVFVVVIEQLASEKFRILLNGTFPICSDFVLNQLKETSFLSIDAFLERCFTGFRVKYADTRLRTSRIVSDCQSTFHPAEFKVVDGVTPCTYPKFGDLKPSDDTSDSDLVKPLCEKCTTTEDTGYNVFDGCSHDFCRDCFRTELTDAILCQNTYPLKCLHPECMAPIRSEFLYVLLPLPITNFYFNELLRYEAFVSGRELIECPYCQSTATIQEKPKYNSVACWNCTMCFCLGCDDRPHFPLTCEQFGVWMEKFRLQHYLELSRAEPNSVCACQCGNILHHSNKTWKVTCRACGTQYNWKLREKFDDASIKLGKFADETTPNYIAAKYSDICLPTYEMRFDVKTIRDLKHHLKNMAINNHHAELLVSGYKLGLHLIEFGFAWLYLTKAQQLDEWSALKAQLTQLQITVSDITTAVRQGLSITDANQKAVELDRLNRSIVKLFLND</sequence>
<dbReference type="AlphaFoldDB" id="A0A7E4VN27"/>
<dbReference type="SUPFAM" id="SSF57850">
    <property type="entry name" value="RING/U-box"/>
    <property type="match status" value="1"/>
</dbReference>